<reference evidence="1 2" key="1">
    <citation type="journal article" date="2019" name="Int. J. Syst. Evol. Microbiol.">
        <title>The Global Catalogue of Microorganisms (GCM) 10K type strain sequencing project: providing services to taxonomists for standard genome sequencing and annotation.</title>
        <authorList>
            <consortium name="The Broad Institute Genomics Platform"/>
            <consortium name="The Broad Institute Genome Sequencing Center for Infectious Disease"/>
            <person name="Wu L."/>
            <person name="Ma J."/>
        </authorList>
    </citation>
    <scope>NUCLEOTIDE SEQUENCE [LARGE SCALE GENOMIC DNA]</scope>
    <source>
        <strain evidence="1 2">JCM 6922</strain>
    </source>
</reference>
<keyword evidence="2" id="KW-1185">Reference proteome</keyword>
<name>A0ABN3JSN2_9ACTN</name>
<evidence type="ECO:0000313" key="2">
    <source>
        <dbReference type="Proteomes" id="UP001500460"/>
    </source>
</evidence>
<evidence type="ECO:0008006" key="3">
    <source>
        <dbReference type="Google" id="ProtNLM"/>
    </source>
</evidence>
<dbReference type="RefSeq" id="WP_344603821.1">
    <property type="nucleotide sequence ID" value="NZ_BAAATK010000018.1"/>
</dbReference>
<organism evidence="1 2">
    <name type="scientific">Streptomyces glaucus</name>
    <dbReference type="NCBI Taxonomy" id="284029"/>
    <lineage>
        <taxon>Bacteria</taxon>
        <taxon>Bacillati</taxon>
        <taxon>Actinomycetota</taxon>
        <taxon>Actinomycetes</taxon>
        <taxon>Kitasatosporales</taxon>
        <taxon>Streptomycetaceae</taxon>
        <taxon>Streptomyces</taxon>
    </lineage>
</organism>
<sequence length="284" mass="30513">MTVPVTAPSLPASPAQTLAEHVAALLPARAGVPWTVEPYVPWWTARHPAARLVQGERALVLVARPWETEIGWQLPGREPYRPDLTLPVLAPAKVAREVLRLVLPVVDDEAAHARQDDDPARARLALLYEIGAAMRAQGAATYERGGLLRNTSTVTWSSSGLRYSATLNGTNPVADVQIEGPVRAVERAVARFLPAKPAEPKTWPMRAVRGRLQRRVAAFLAQYVDVEQTEGQGGITFGSGSGPYGYVAPAPDSAARVRDTSPASVEIHGVGVDFLVSLAPHLAR</sequence>
<comment type="caution">
    <text evidence="1">The sequence shown here is derived from an EMBL/GenBank/DDBJ whole genome shotgun (WGS) entry which is preliminary data.</text>
</comment>
<dbReference type="EMBL" id="BAAATK010000018">
    <property type="protein sequence ID" value="GAA2439316.1"/>
    <property type="molecule type" value="Genomic_DNA"/>
</dbReference>
<dbReference type="Proteomes" id="UP001500460">
    <property type="component" value="Unassembled WGS sequence"/>
</dbReference>
<proteinExistence type="predicted"/>
<evidence type="ECO:0000313" key="1">
    <source>
        <dbReference type="EMBL" id="GAA2439316.1"/>
    </source>
</evidence>
<protein>
    <recommendedName>
        <fullName evidence="3">PE-PGRS family protein</fullName>
    </recommendedName>
</protein>
<gene>
    <name evidence="1" type="ORF">GCM10010421_31960</name>
</gene>
<accession>A0ABN3JSN2</accession>